<dbReference type="Gene3D" id="3.40.50.300">
    <property type="entry name" value="P-loop containing nucleotide triphosphate hydrolases"/>
    <property type="match status" value="1"/>
</dbReference>
<organism evidence="8 9">
    <name type="scientific">Geodia barretti</name>
    <name type="common">Barrett's horny sponge</name>
    <dbReference type="NCBI Taxonomy" id="519541"/>
    <lineage>
        <taxon>Eukaryota</taxon>
        <taxon>Metazoa</taxon>
        <taxon>Porifera</taxon>
        <taxon>Demospongiae</taxon>
        <taxon>Heteroscleromorpha</taxon>
        <taxon>Tetractinellida</taxon>
        <taxon>Astrophorina</taxon>
        <taxon>Geodiidae</taxon>
        <taxon>Geodia</taxon>
    </lineage>
</organism>
<dbReference type="PROSITE" id="PS51419">
    <property type="entry name" value="RAB"/>
    <property type="match status" value="1"/>
</dbReference>
<keyword evidence="7" id="KW-0636">Prenylation</keyword>
<evidence type="ECO:0000256" key="5">
    <source>
        <dbReference type="ARBA" id="ARBA00023136"/>
    </source>
</evidence>
<dbReference type="FunFam" id="3.40.50.300:FF:000586">
    <property type="entry name" value="Rab family GTPase"/>
    <property type="match status" value="1"/>
</dbReference>
<dbReference type="InterPro" id="IPR027417">
    <property type="entry name" value="P-loop_NTPase"/>
</dbReference>
<reference evidence="8" key="1">
    <citation type="submission" date="2023-03" db="EMBL/GenBank/DDBJ databases">
        <authorList>
            <person name="Steffen K."/>
            <person name="Cardenas P."/>
        </authorList>
    </citation>
    <scope>NUCLEOTIDE SEQUENCE</scope>
</reference>
<dbReference type="SMART" id="SM00173">
    <property type="entry name" value="RAS"/>
    <property type="match status" value="1"/>
</dbReference>
<dbReference type="NCBIfam" id="TIGR00231">
    <property type="entry name" value="small_GTP"/>
    <property type="match status" value="1"/>
</dbReference>
<feature type="non-terminal residue" evidence="8">
    <location>
        <position position="201"/>
    </location>
</feature>
<dbReference type="GO" id="GO:0005525">
    <property type="term" value="F:GTP binding"/>
    <property type="evidence" value="ECO:0007669"/>
    <property type="project" value="UniProtKB-KW"/>
</dbReference>
<dbReference type="InterPro" id="IPR005225">
    <property type="entry name" value="Small_GTP-bd"/>
</dbReference>
<dbReference type="SMART" id="SM00177">
    <property type="entry name" value="ARF"/>
    <property type="match status" value="1"/>
</dbReference>
<evidence type="ECO:0000256" key="1">
    <source>
        <dbReference type="ARBA" id="ARBA00004308"/>
    </source>
</evidence>
<dbReference type="SMART" id="SM00175">
    <property type="entry name" value="RAB"/>
    <property type="match status" value="1"/>
</dbReference>
<dbReference type="GO" id="GO:0012505">
    <property type="term" value="C:endomembrane system"/>
    <property type="evidence" value="ECO:0007669"/>
    <property type="project" value="UniProtKB-SubCell"/>
</dbReference>
<keyword evidence="5" id="KW-0472">Membrane</keyword>
<comment type="similarity">
    <text evidence="2">Belongs to the small GTPase superfamily. Rab family.</text>
</comment>
<accession>A0AA35TBC6</accession>
<dbReference type="PRINTS" id="PR00449">
    <property type="entry name" value="RASTRNSFRMNG"/>
</dbReference>
<dbReference type="GO" id="GO:0003924">
    <property type="term" value="F:GTPase activity"/>
    <property type="evidence" value="ECO:0007669"/>
    <property type="project" value="InterPro"/>
</dbReference>
<comment type="caution">
    <text evidence="8">The sequence shown here is derived from an EMBL/GenBank/DDBJ whole genome shotgun (WGS) entry which is preliminary data.</text>
</comment>
<evidence type="ECO:0000313" key="8">
    <source>
        <dbReference type="EMBL" id="CAI8044689.1"/>
    </source>
</evidence>
<evidence type="ECO:0000256" key="7">
    <source>
        <dbReference type="ARBA" id="ARBA00023289"/>
    </source>
</evidence>
<proteinExistence type="inferred from homology"/>
<keyword evidence="9" id="KW-1185">Reference proteome</keyword>
<dbReference type="Pfam" id="PF00071">
    <property type="entry name" value="Ras"/>
    <property type="match status" value="1"/>
</dbReference>
<evidence type="ECO:0000256" key="4">
    <source>
        <dbReference type="ARBA" id="ARBA00023134"/>
    </source>
</evidence>
<sequence>MDRNYDCLVKVLLCGDSGVGKTCLISQFTDGQVRKSHITTIGIDFKLKTLNVDGKRLRMQIWDTAGQERFETLTAQYYRRAQGIMLVYDVTKERTFTNVSKWLRNIEENAVDNVRIVLVGNKIDLENQREVSEKRGKKVQLADQHGVQFFETSAWANRHVTQPFDSLASQIMEDMTQKVQVERNGTIKLGYGQSINDVRPA</sequence>
<dbReference type="InterPro" id="IPR001806">
    <property type="entry name" value="Small_GTPase"/>
</dbReference>
<evidence type="ECO:0000256" key="3">
    <source>
        <dbReference type="ARBA" id="ARBA00022741"/>
    </source>
</evidence>
<dbReference type="Proteomes" id="UP001174909">
    <property type="component" value="Unassembled WGS sequence"/>
</dbReference>
<evidence type="ECO:0000313" key="9">
    <source>
        <dbReference type="Proteomes" id="UP001174909"/>
    </source>
</evidence>
<evidence type="ECO:0000256" key="6">
    <source>
        <dbReference type="ARBA" id="ARBA00023288"/>
    </source>
</evidence>
<dbReference type="EMBL" id="CASHTH010003417">
    <property type="protein sequence ID" value="CAI8044689.1"/>
    <property type="molecule type" value="Genomic_DNA"/>
</dbReference>
<name>A0AA35TBC6_GEOBA</name>
<keyword evidence="3" id="KW-0547">Nucleotide-binding</keyword>
<keyword evidence="4" id="KW-0342">GTP-binding</keyword>
<dbReference type="PANTHER" id="PTHR47980">
    <property type="entry name" value="LD44762P"/>
    <property type="match status" value="1"/>
</dbReference>
<protein>
    <submittedName>
        <fullName evidence="8">Ras-related protein RABE1c</fullName>
    </submittedName>
</protein>
<dbReference type="PROSITE" id="PS51420">
    <property type="entry name" value="RHO"/>
    <property type="match status" value="1"/>
</dbReference>
<dbReference type="AlphaFoldDB" id="A0AA35TBC6"/>
<keyword evidence="6" id="KW-0449">Lipoprotein</keyword>
<dbReference type="PROSITE" id="PS51421">
    <property type="entry name" value="RAS"/>
    <property type="match status" value="1"/>
</dbReference>
<evidence type="ECO:0000256" key="2">
    <source>
        <dbReference type="ARBA" id="ARBA00006270"/>
    </source>
</evidence>
<dbReference type="SMART" id="SM00176">
    <property type="entry name" value="RAN"/>
    <property type="match status" value="1"/>
</dbReference>
<dbReference type="InterPro" id="IPR050305">
    <property type="entry name" value="Small_GTPase_Rab"/>
</dbReference>
<dbReference type="SMART" id="SM00174">
    <property type="entry name" value="RHO"/>
    <property type="match status" value="1"/>
</dbReference>
<dbReference type="SUPFAM" id="SSF52540">
    <property type="entry name" value="P-loop containing nucleoside triphosphate hydrolases"/>
    <property type="match status" value="1"/>
</dbReference>
<comment type="subcellular location">
    <subcellularLocation>
        <location evidence="1">Endomembrane system</location>
    </subcellularLocation>
</comment>
<gene>
    <name evidence="8" type="ORF">GBAR_LOCUS24772</name>
</gene>